<proteinExistence type="predicted"/>
<evidence type="ECO:0000256" key="1">
    <source>
        <dbReference type="SAM" id="Phobius"/>
    </source>
</evidence>
<keyword evidence="1" id="KW-0472">Membrane</keyword>
<accession>A0A8E2E2S7</accession>
<protein>
    <submittedName>
        <fullName evidence="2">Uncharacterized protein</fullName>
    </submittedName>
</protein>
<feature type="transmembrane region" description="Helical" evidence="1">
    <location>
        <begin position="21"/>
        <end position="43"/>
    </location>
</feature>
<sequence length="190" mass="21470">MSRILHVHMSWVSDSSYDVRFAAEAVLLTIAIAQLAWIVYGVICRLVLSSITHIPGPKLADSLAGTVGYELHQKRRAVRTTFFSQSVIFKLEVLLRRKVGQLGWMLMRGAVEESQPIFLICTMGFLGSRLLLVFHFPFALFVLWCCKLGKRETDLQNVAYEYCFGGESNVIKNPARPAEVRHNLTTLLRA</sequence>
<organism evidence="2 3">
    <name type="scientific">Lepidopterella palustris CBS 459.81</name>
    <dbReference type="NCBI Taxonomy" id="1314670"/>
    <lineage>
        <taxon>Eukaryota</taxon>
        <taxon>Fungi</taxon>
        <taxon>Dikarya</taxon>
        <taxon>Ascomycota</taxon>
        <taxon>Pezizomycotina</taxon>
        <taxon>Dothideomycetes</taxon>
        <taxon>Pleosporomycetidae</taxon>
        <taxon>Mytilinidiales</taxon>
        <taxon>Argynnaceae</taxon>
        <taxon>Lepidopterella</taxon>
    </lineage>
</organism>
<feature type="transmembrane region" description="Helical" evidence="1">
    <location>
        <begin position="117"/>
        <end position="146"/>
    </location>
</feature>
<gene>
    <name evidence="2" type="ORF">K432DRAFT_428858</name>
</gene>
<keyword evidence="1" id="KW-1133">Transmembrane helix</keyword>
<dbReference type="EMBL" id="KV745229">
    <property type="protein sequence ID" value="OCK76239.1"/>
    <property type="molecule type" value="Genomic_DNA"/>
</dbReference>
<name>A0A8E2E2S7_9PEZI</name>
<dbReference type="Proteomes" id="UP000250266">
    <property type="component" value="Unassembled WGS sequence"/>
</dbReference>
<evidence type="ECO:0000313" key="2">
    <source>
        <dbReference type="EMBL" id="OCK76239.1"/>
    </source>
</evidence>
<evidence type="ECO:0000313" key="3">
    <source>
        <dbReference type="Proteomes" id="UP000250266"/>
    </source>
</evidence>
<keyword evidence="3" id="KW-1185">Reference proteome</keyword>
<dbReference type="AlphaFoldDB" id="A0A8E2E2S7"/>
<keyword evidence="1" id="KW-0812">Transmembrane</keyword>
<reference evidence="2 3" key="1">
    <citation type="journal article" date="2016" name="Nat. Commun.">
        <title>Ectomycorrhizal ecology is imprinted in the genome of the dominant symbiotic fungus Cenococcum geophilum.</title>
        <authorList>
            <consortium name="DOE Joint Genome Institute"/>
            <person name="Peter M."/>
            <person name="Kohler A."/>
            <person name="Ohm R.A."/>
            <person name="Kuo A."/>
            <person name="Krutzmann J."/>
            <person name="Morin E."/>
            <person name="Arend M."/>
            <person name="Barry K.W."/>
            <person name="Binder M."/>
            <person name="Choi C."/>
            <person name="Clum A."/>
            <person name="Copeland A."/>
            <person name="Grisel N."/>
            <person name="Haridas S."/>
            <person name="Kipfer T."/>
            <person name="LaButti K."/>
            <person name="Lindquist E."/>
            <person name="Lipzen A."/>
            <person name="Maire R."/>
            <person name="Meier B."/>
            <person name="Mihaltcheva S."/>
            <person name="Molinier V."/>
            <person name="Murat C."/>
            <person name="Poggeler S."/>
            <person name="Quandt C.A."/>
            <person name="Sperisen C."/>
            <person name="Tritt A."/>
            <person name="Tisserant E."/>
            <person name="Crous P.W."/>
            <person name="Henrissat B."/>
            <person name="Nehls U."/>
            <person name="Egli S."/>
            <person name="Spatafora J.W."/>
            <person name="Grigoriev I.V."/>
            <person name="Martin F.M."/>
        </authorList>
    </citation>
    <scope>NUCLEOTIDE SEQUENCE [LARGE SCALE GENOMIC DNA]</scope>
    <source>
        <strain evidence="2 3">CBS 459.81</strain>
    </source>
</reference>